<organism evidence="1 2">
    <name type="scientific">Vulcanisaeta moutnovskia (strain 768-28)</name>
    <dbReference type="NCBI Taxonomy" id="985053"/>
    <lineage>
        <taxon>Archaea</taxon>
        <taxon>Thermoproteota</taxon>
        <taxon>Thermoprotei</taxon>
        <taxon>Thermoproteales</taxon>
        <taxon>Thermoproteaceae</taxon>
        <taxon>Vulcanisaeta</taxon>
    </lineage>
</organism>
<protein>
    <submittedName>
        <fullName evidence="1">Uncharacterized protein</fullName>
    </submittedName>
</protein>
<evidence type="ECO:0000313" key="2">
    <source>
        <dbReference type="Proteomes" id="UP000007485"/>
    </source>
</evidence>
<dbReference type="Proteomes" id="UP000007485">
    <property type="component" value="Chromosome"/>
</dbReference>
<dbReference type="HOGENOM" id="CLU_041632_0_0_2"/>
<sequence length="441" mass="51092">METFKRFEDNDEYSKKIIDVINEISRFLLNYLGDKFKEYWFSSVSNEIKELIDSLTNNKSKILINETGKSLMVHVYGNRIGLNVNKIFPSGSIVVQLMIKGLSGFYIDIPDVFRKLMGKKEYRKFVEKVLIPMRLGWAATDESKREDNKPAIATTQLWQVLLWLLLYPGRVYVITPIINVNKSNITMVWQLRAHDHKSLKLTALNNAIRLDNVAFLIFILAVILGDGDVTIEPLNNSVKPMIRLAISSIRFENWRLILDRLKTMSIEWSKIESSGKIDVVISTNYAIDLAKLIIGALPLLMRAFLDILENLGLEKWSNLKLIANMKLNRRKGNAQIEIAGIKFTVRVTRSAVELQVLRKNETEADEIIKQVKNVYGKDFDIRKRKYDNKIKIIIPWVEILKHDDIKAKVVAKLYEMLNRIKDDKGRKWIIKNIRKLTMNKS</sequence>
<dbReference type="RefSeq" id="WP_013605587.1">
    <property type="nucleotide sequence ID" value="NC_015151.1"/>
</dbReference>
<dbReference type="GeneID" id="10289882"/>
<gene>
    <name evidence="1" type="ordered locus">VMUT_2230</name>
</gene>
<dbReference type="eggNOG" id="arCOG10867">
    <property type="taxonomic scope" value="Archaea"/>
</dbReference>
<proteinExistence type="predicted"/>
<dbReference type="OrthoDB" id="29194at2157"/>
<evidence type="ECO:0000313" key="1">
    <source>
        <dbReference type="EMBL" id="ADY02426.1"/>
    </source>
</evidence>
<dbReference type="AlphaFoldDB" id="F0QXL1"/>
<keyword evidence="2" id="KW-1185">Reference proteome</keyword>
<name>F0QXL1_VULM7</name>
<reference evidence="1 2" key="1">
    <citation type="journal article" date="2011" name="J. Bacteriol.">
        <title>Complete genome sequence of 'Vulcanisaeta moutnovskia' strain 768-28, a novel member of the hyperthermophilic crenarchaeal genus vulcanisaeta.</title>
        <authorList>
            <person name="Gumerov V.M."/>
            <person name="Mardanov A.V."/>
            <person name="Beletsky A.V."/>
            <person name="Prokofeva M.I."/>
            <person name="Bonch-Osmolovskaya E.A."/>
            <person name="Ravin N.V."/>
            <person name="Skryabin K.G."/>
        </authorList>
    </citation>
    <scope>NUCLEOTIDE SEQUENCE [LARGE SCALE GENOMIC DNA]</scope>
    <source>
        <strain evidence="1 2">768-28</strain>
    </source>
</reference>
<dbReference type="KEGG" id="vmo:VMUT_2230"/>
<accession>F0QXL1</accession>
<dbReference type="STRING" id="985053.VMUT_2230"/>
<dbReference type="EMBL" id="CP002529">
    <property type="protein sequence ID" value="ADY02426.1"/>
    <property type="molecule type" value="Genomic_DNA"/>
</dbReference>